<dbReference type="OrthoDB" id="7508780at2"/>
<reference evidence="3" key="1">
    <citation type="submission" date="2017-04" db="EMBL/GenBank/DDBJ databases">
        <authorList>
            <person name="Varghese N."/>
            <person name="Submissions S."/>
        </authorList>
    </citation>
    <scope>NUCLEOTIDE SEQUENCE [LARGE SCALE GENOMIC DNA]</scope>
</reference>
<feature type="chain" id="PRO_5012622098" evidence="1">
    <location>
        <begin position="26"/>
        <end position="233"/>
    </location>
</feature>
<evidence type="ECO:0000313" key="3">
    <source>
        <dbReference type="Proteomes" id="UP000194420"/>
    </source>
</evidence>
<dbReference type="RefSeq" id="WP_143255975.1">
    <property type="nucleotide sequence ID" value="NZ_FXWG01000002.1"/>
</dbReference>
<feature type="signal peptide" evidence="1">
    <location>
        <begin position="1"/>
        <end position="25"/>
    </location>
</feature>
<keyword evidence="3" id="KW-1185">Reference proteome</keyword>
<sequence>MNFSRRMALRCGLAGIFVAAGPAWAAGSTAYPAGPMQLGRRLERGLSDGEAIIVDRHWAVDFNGRGPGILIRGNQISVEVEAPAPLARIAQIEEQRDTSAMFPIELSADGQIVDAGDVDDSDEMAAAVQLAQSMIAHAGLDVSDHRRHLAAIEAAGTQLLDTMPRDLFFPRDTAWTDRRTLALPGGKTGVIAVRYEAERCVGAPWLARANRTVTTAVADTTRISRETWTLSPA</sequence>
<evidence type="ECO:0000256" key="1">
    <source>
        <dbReference type="SAM" id="SignalP"/>
    </source>
</evidence>
<organism evidence="2 3">
    <name type="scientific">Altererythrobacter xiamenensis</name>
    <dbReference type="NCBI Taxonomy" id="1316679"/>
    <lineage>
        <taxon>Bacteria</taxon>
        <taxon>Pseudomonadati</taxon>
        <taxon>Pseudomonadota</taxon>
        <taxon>Alphaproteobacteria</taxon>
        <taxon>Sphingomonadales</taxon>
        <taxon>Erythrobacteraceae</taxon>
        <taxon>Altererythrobacter</taxon>
    </lineage>
</organism>
<dbReference type="AlphaFoldDB" id="A0A1Y6F297"/>
<name>A0A1Y6F297_9SPHN</name>
<dbReference type="EMBL" id="FXWG01000002">
    <property type="protein sequence ID" value="SMQ68955.1"/>
    <property type="molecule type" value="Genomic_DNA"/>
</dbReference>
<dbReference type="Proteomes" id="UP000194420">
    <property type="component" value="Unassembled WGS sequence"/>
</dbReference>
<gene>
    <name evidence="2" type="ORF">SAMN06297468_1222</name>
</gene>
<evidence type="ECO:0000313" key="2">
    <source>
        <dbReference type="EMBL" id="SMQ68955.1"/>
    </source>
</evidence>
<accession>A0A1Y6F297</accession>
<keyword evidence="1" id="KW-0732">Signal</keyword>
<proteinExistence type="predicted"/>
<protein>
    <submittedName>
        <fullName evidence="2">Uncharacterized protein</fullName>
    </submittedName>
</protein>